<feature type="active site" description="Schiff-base intermediate with substrate" evidence="3">
    <location>
        <position position="159"/>
    </location>
</feature>
<dbReference type="InterPro" id="IPR013785">
    <property type="entry name" value="Aldolase_TIM"/>
</dbReference>
<protein>
    <submittedName>
        <fullName evidence="5">Dihydrodipicolinate synthase family protein</fullName>
    </submittedName>
</protein>
<dbReference type="CDD" id="cd00408">
    <property type="entry name" value="DHDPS-like"/>
    <property type="match status" value="1"/>
</dbReference>
<evidence type="ECO:0000313" key="6">
    <source>
        <dbReference type="EMBL" id="ARU99497.1"/>
    </source>
</evidence>
<gene>
    <name evidence="5" type="ORF">A7K98_17925</name>
    <name evidence="6" type="ORF">A7K99_17910</name>
</gene>
<sequence>MFSGLCAFPLTPLSNGQLDEESFSRIMARLTAAGVDSLGILGSTGSYAYLTRQQRQRVIQLARQLAGDIPLMACVGSVSGDEILRLAEDAQQAGADALLLSVICYQSLRDEEVYRLFETVTQQVSLPVCIYDNPSTTHFRYSDQLLGQLSALPGVRSVKIPGISGDHDTVKQRISQLRSQLDPGTVIGISGDAFAASGLTAGCEVWYSVCGGLFPRISKQITRAAVAGDTQQVMALSARLEPLWALFRKHGGSLRVIAAAAGILGLTARDNLPRPLLPLPESDLPEIAEVIEPLALE</sequence>
<evidence type="ECO:0000256" key="2">
    <source>
        <dbReference type="PIRNR" id="PIRNR001365"/>
    </source>
</evidence>
<dbReference type="AlphaFoldDB" id="A0A1Y0LBK0"/>
<dbReference type="RefSeq" id="WP_087489813.1">
    <property type="nucleotide sequence ID" value="NZ_CP015579.1"/>
</dbReference>
<name>A0A1Y0LBK0_TATCI</name>
<dbReference type="PANTHER" id="PTHR42849:SF1">
    <property type="entry name" value="N-ACETYLNEURAMINATE LYASE"/>
    <property type="match status" value="1"/>
</dbReference>
<accession>A0A1Y0LBK0</accession>
<evidence type="ECO:0000313" key="8">
    <source>
        <dbReference type="Proteomes" id="UP000195814"/>
    </source>
</evidence>
<feature type="active site" description="Proton donor/acceptor" evidence="3">
    <location>
        <position position="131"/>
    </location>
</feature>
<dbReference type="KEGG" id="tci:A7K98_17925"/>
<proteinExistence type="inferred from homology"/>
<evidence type="ECO:0000313" key="5">
    <source>
        <dbReference type="EMBL" id="ARU95456.1"/>
    </source>
</evidence>
<dbReference type="SMART" id="SM01130">
    <property type="entry name" value="DHDPS"/>
    <property type="match status" value="1"/>
</dbReference>
<organism evidence="5 8">
    <name type="scientific">Tatumella citrea</name>
    <name type="common">Pantoea citrea</name>
    <dbReference type="NCBI Taxonomy" id="53336"/>
    <lineage>
        <taxon>Bacteria</taxon>
        <taxon>Pseudomonadati</taxon>
        <taxon>Pseudomonadota</taxon>
        <taxon>Gammaproteobacteria</taxon>
        <taxon>Enterobacterales</taxon>
        <taxon>Erwiniaceae</taxon>
        <taxon>Tatumella</taxon>
    </lineage>
</organism>
<dbReference type="Gene3D" id="3.20.20.70">
    <property type="entry name" value="Aldolase class I"/>
    <property type="match status" value="1"/>
</dbReference>
<dbReference type="PRINTS" id="PR00146">
    <property type="entry name" value="DHPICSNTHASE"/>
</dbReference>
<dbReference type="PANTHER" id="PTHR42849">
    <property type="entry name" value="N-ACETYLNEURAMINATE LYASE"/>
    <property type="match status" value="1"/>
</dbReference>
<feature type="binding site" evidence="4">
    <location>
        <position position="44"/>
    </location>
    <ligand>
        <name>pyruvate</name>
        <dbReference type="ChEBI" id="CHEBI:15361"/>
    </ligand>
</feature>
<keyword evidence="1 2" id="KW-0456">Lyase</keyword>
<evidence type="ECO:0000313" key="7">
    <source>
        <dbReference type="Proteomes" id="UP000195729"/>
    </source>
</evidence>
<dbReference type="GO" id="GO:0008747">
    <property type="term" value="F:N-acetylneuraminate lyase activity"/>
    <property type="evidence" value="ECO:0007669"/>
    <property type="project" value="TreeGrafter"/>
</dbReference>
<dbReference type="Proteomes" id="UP000195814">
    <property type="component" value="Chromosome"/>
</dbReference>
<dbReference type="Proteomes" id="UP000195729">
    <property type="component" value="Chromosome"/>
</dbReference>
<evidence type="ECO:0000256" key="3">
    <source>
        <dbReference type="PIRSR" id="PIRSR001365-1"/>
    </source>
</evidence>
<evidence type="ECO:0000256" key="1">
    <source>
        <dbReference type="ARBA" id="ARBA00023239"/>
    </source>
</evidence>
<dbReference type="PIRSF" id="PIRSF001365">
    <property type="entry name" value="DHDPS"/>
    <property type="match status" value="1"/>
</dbReference>
<dbReference type="SUPFAM" id="SSF51569">
    <property type="entry name" value="Aldolase"/>
    <property type="match status" value="1"/>
</dbReference>
<comment type="similarity">
    <text evidence="2">Belongs to the DapA family.</text>
</comment>
<evidence type="ECO:0000256" key="4">
    <source>
        <dbReference type="PIRSR" id="PIRSR001365-2"/>
    </source>
</evidence>
<keyword evidence="7" id="KW-1185">Reference proteome</keyword>
<dbReference type="OrthoDB" id="199953at2"/>
<dbReference type="EMBL" id="CP015579">
    <property type="protein sequence ID" value="ARU95456.1"/>
    <property type="molecule type" value="Genomic_DNA"/>
</dbReference>
<dbReference type="EMBL" id="CP015581">
    <property type="protein sequence ID" value="ARU99497.1"/>
    <property type="molecule type" value="Genomic_DNA"/>
</dbReference>
<dbReference type="Pfam" id="PF00701">
    <property type="entry name" value="DHDPS"/>
    <property type="match status" value="1"/>
</dbReference>
<dbReference type="GO" id="GO:0005829">
    <property type="term" value="C:cytosol"/>
    <property type="evidence" value="ECO:0007669"/>
    <property type="project" value="TreeGrafter"/>
</dbReference>
<dbReference type="InterPro" id="IPR002220">
    <property type="entry name" value="DapA-like"/>
</dbReference>
<dbReference type="GO" id="GO:0019262">
    <property type="term" value="P:N-acetylneuraminate catabolic process"/>
    <property type="evidence" value="ECO:0007669"/>
    <property type="project" value="TreeGrafter"/>
</dbReference>
<reference evidence="7 8" key="1">
    <citation type="submission" date="2016-05" db="EMBL/GenBank/DDBJ databases">
        <title>Complete genome sequence of two 2,5-diketo-D-glunonic acid producing strain Tatumella citrea.</title>
        <authorList>
            <person name="Duan C."/>
            <person name="Yang J."/>
            <person name="Yang S."/>
        </authorList>
    </citation>
    <scope>NUCLEOTIDE SEQUENCE [LARGE SCALE GENOMIC DNA]</scope>
    <source>
        <strain evidence="6 7">ATCC 39140</strain>
        <strain evidence="5 8">DSM 13699</strain>
    </source>
</reference>